<comment type="function">
    <text evidence="2 9">Ferredoxins are iron-sulfur proteins that transfer electrons in a wide variety of metabolic reactions.</text>
</comment>
<dbReference type="SUPFAM" id="SSF54862">
    <property type="entry name" value="4Fe-4S ferredoxins"/>
    <property type="match status" value="1"/>
</dbReference>
<keyword evidence="7 9" id="KW-0408">Iron</keyword>
<dbReference type="EMBL" id="DSDO01000061">
    <property type="protein sequence ID" value="HDR46240.1"/>
    <property type="molecule type" value="Genomic_DNA"/>
</dbReference>
<evidence type="ECO:0000256" key="3">
    <source>
        <dbReference type="ARBA" id="ARBA00022448"/>
    </source>
</evidence>
<dbReference type="PANTHER" id="PTHR39163:SF1">
    <property type="entry name" value="FERREDOXIN"/>
    <property type="match status" value="1"/>
</dbReference>
<evidence type="ECO:0000256" key="8">
    <source>
        <dbReference type="ARBA" id="ARBA00023014"/>
    </source>
</evidence>
<comment type="caution">
    <text evidence="11">The sequence shown here is derived from an EMBL/GenBank/DDBJ whole genome shotgun (WGS) entry which is preliminary data.</text>
</comment>
<dbReference type="Proteomes" id="UP000886162">
    <property type="component" value="Unassembled WGS sequence"/>
</dbReference>
<protein>
    <recommendedName>
        <fullName evidence="9">Ferredoxin</fullName>
    </recommendedName>
</protein>
<keyword evidence="6 9" id="KW-0249">Electron transport</keyword>
<dbReference type="GO" id="GO:0005506">
    <property type="term" value="F:iron ion binding"/>
    <property type="evidence" value="ECO:0007669"/>
    <property type="project" value="UniProtKB-UniRule"/>
</dbReference>
<evidence type="ECO:0000256" key="6">
    <source>
        <dbReference type="ARBA" id="ARBA00022982"/>
    </source>
</evidence>
<evidence type="ECO:0000256" key="2">
    <source>
        <dbReference type="ARBA" id="ARBA00003532"/>
    </source>
</evidence>
<keyword evidence="4" id="KW-0004">4Fe-4S</keyword>
<organism evidence="11">
    <name type="scientific">Geoalkalibacter subterraneus</name>
    <dbReference type="NCBI Taxonomy" id="483547"/>
    <lineage>
        <taxon>Bacteria</taxon>
        <taxon>Pseudomonadati</taxon>
        <taxon>Thermodesulfobacteriota</taxon>
        <taxon>Desulfuromonadia</taxon>
        <taxon>Desulfuromonadales</taxon>
        <taxon>Geoalkalibacteraceae</taxon>
        <taxon>Geoalkalibacter</taxon>
    </lineage>
</organism>
<dbReference type="GO" id="GO:0051539">
    <property type="term" value="F:4 iron, 4 sulfur cluster binding"/>
    <property type="evidence" value="ECO:0007669"/>
    <property type="project" value="UniProtKB-KW"/>
</dbReference>
<feature type="domain" description="4Fe-4S ferredoxin-type" evidence="10">
    <location>
        <begin position="3"/>
        <end position="31"/>
    </location>
</feature>
<keyword evidence="8 9" id="KW-0411">Iron-sulfur</keyword>
<evidence type="ECO:0000256" key="7">
    <source>
        <dbReference type="ARBA" id="ARBA00023004"/>
    </source>
</evidence>
<dbReference type="PROSITE" id="PS51379">
    <property type="entry name" value="4FE4S_FER_2"/>
    <property type="match status" value="1"/>
</dbReference>
<dbReference type="PROSITE" id="PS00198">
    <property type="entry name" value="4FE4S_FER_1"/>
    <property type="match status" value="1"/>
</dbReference>
<proteinExistence type="predicted"/>
<dbReference type="Gene3D" id="3.30.70.20">
    <property type="match status" value="1"/>
</dbReference>
<dbReference type="InterPro" id="IPR001080">
    <property type="entry name" value="3Fe4S_ferredoxin"/>
</dbReference>
<dbReference type="PANTHER" id="PTHR39163">
    <property type="entry name" value="FERREDOXIN"/>
    <property type="match status" value="1"/>
</dbReference>
<name>A0A831LSD9_9BACT</name>
<gene>
    <name evidence="11" type="ORF">ENN94_00905</name>
</gene>
<evidence type="ECO:0000256" key="1">
    <source>
        <dbReference type="ARBA" id="ARBA00001966"/>
    </source>
</evidence>
<evidence type="ECO:0000259" key="10">
    <source>
        <dbReference type="PROSITE" id="PS51379"/>
    </source>
</evidence>
<dbReference type="PRINTS" id="PR00352">
    <property type="entry name" value="3FE4SFRDOXIN"/>
</dbReference>
<dbReference type="InterPro" id="IPR052395">
    <property type="entry name" value="ET_Ferredoxin"/>
</dbReference>
<evidence type="ECO:0000256" key="4">
    <source>
        <dbReference type="ARBA" id="ARBA00022485"/>
    </source>
</evidence>
<evidence type="ECO:0000256" key="9">
    <source>
        <dbReference type="RuleBase" id="RU368020"/>
    </source>
</evidence>
<keyword evidence="3 9" id="KW-0813">Transport</keyword>
<evidence type="ECO:0000256" key="5">
    <source>
        <dbReference type="ARBA" id="ARBA00022723"/>
    </source>
</evidence>
<keyword evidence="5 9" id="KW-0479">Metal-binding</keyword>
<sequence>MSSIPVVDQEACIGCEVCTQICPEVFRMEEIAGSGHGHDHKSVVYNPTGAPAEKIEEAMDNCPVACIYWS</sequence>
<accession>A0A831LSD9</accession>
<comment type="cofactor">
    <cofactor evidence="1">
        <name>[4Fe-4S] cluster</name>
        <dbReference type="ChEBI" id="CHEBI:49883"/>
    </cofactor>
</comment>
<reference evidence="11" key="1">
    <citation type="journal article" date="2020" name="mSystems">
        <title>Genome- and Community-Level Interaction Insights into Carbon Utilization and Element Cycling Functions of Hydrothermarchaeota in Hydrothermal Sediment.</title>
        <authorList>
            <person name="Zhou Z."/>
            <person name="Liu Y."/>
            <person name="Xu W."/>
            <person name="Pan J."/>
            <person name="Luo Z.H."/>
            <person name="Li M."/>
        </authorList>
    </citation>
    <scope>NUCLEOTIDE SEQUENCE [LARGE SCALE GENOMIC DNA]</scope>
    <source>
        <strain evidence="11">SpSt-1220</strain>
    </source>
</reference>
<evidence type="ECO:0000313" key="11">
    <source>
        <dbReference type="EMBL" id="HDR46240.1"/>
    </source>
</evidence>
<dbReference type="InterPro" id="IPR017900">
    <property type="entry name" value="4Fe4S_Fe_S_CS"/>
</dbReference>
<dbReference type="AlphaFoldDB" id="A0A831LSD9"/>
<dbReference type="Pfam" id="PF13370">
    <property type="entry name" value="Fer4_13"/>
    <property type="match status" value="1"/>
</dbReference>
<dbReference type="GO" id="GO:0009055">
    <property type="term" value="F:electron transfer activity"/>
    <property type="evidence" value="ECO:0007669"/>
    <property type="project" value="UniProtKB-UniRule"/>
</dbReference>
<dbReference type="InterPro" id="IPR017896">
    <property type="entry name" value="4Fe4S_Fe-S-bd"/>
</dbReference>